<organism evidence="1 2">
    <name type="scientific">Clostridium felsineum</name>
    <dbReference type="NCBI Taxonomy" id="36839"/>
    <lineage>
        <taxon>Bacteria</taxon>
        <taxon>Bacillati</taxon>
        <taxon>Bacillota</taxon>
        <taxon>Clostridia</taxon>
        <taxon>Eubacteriales</taxon>
        <taxon>Clostridiaceae</taxon>
        <taxon>Clostridium</taxon>
    </lineage>
</organism>
<dbReference type="AlphaFoldDB" id="A0A1S8L224"/>
<dbReference type="EMBL" id="CP096983">
    <property type="protein sequence ID" value="URZ10385.1"/>
    <property type="molecule type" value="Genomic_DNA"/>
</dbReference>
<dbReference type="RefSeq" id="WP_077832353.1">
    <property type="nucleotide sequence ID" value="NZ_CP096983.1"/>
</dbReference>
<dbReference type="Proteomes" id="UP000190951">
    <property type="component" value="Chromosome"/>
</dbReference>
<reference evidence="1 2" key="1">
    <citation type="submission" date="2022-04" db="EMBL/GenBank/DDBJ databases">
        <title>Genome sequence of C. roseum typestrain.</title>
        <authorList>
            <person name="Poehlein A."/>
            <person name="Schoch T."/>
            <person name="Duerre P."/>
            <person name="Daniel R."/>
        </authorList>
    </citation>
    <scope>NUCLEOTIDE SEQUENCE [LARGE SCALE GENOMIC DNA]</scope>
    <source>
        <strain evidence="1 2">DSM 7320</strain>
    </source>
</reference>
<dbReference type="Pfam" id="PF13646">
    <property type="entry name" value="HEAT_2"/>
    <property type="match status" value="1"/>
</dbReference>
<accession>A0A1S8L224</accession>
<dbReference type="SUPFAM" id="SSF48371">
    <property type="entry name" value="ARM repeat"/>
    <property type="match status" value="1"/>
</dbReference>
<evidence type="ECO:0000313" key="2">
    <source>
        <dbReference type="Proteomes" id="UP000190951"/>
    </source>
</evidence>
<dbReference type="InterPro" id="IPR016024">
    <property type="entry name" value="ARM-type_fold"/>
</dbReference>
<dbReference type="KEGG" id="crw:CROST_010930"/>
<protein>
    <submittedName>
        <fullName evidence="1">Uncharacterized protein</fullName>
    </submittedName>
</protein>
<evidence type="ECO:0000313" key="1">
    <source>
        <dbReference type="EMBL" id="URZ10385.1"/>
    </source>
</evidence>
<dbReference type="Gene3D" id="1.25.10.10">
    <property type="entry name" value="Leucine-rich Repeat Variant"/>
    <property type="match status" value="2"/>
</dbReference>
<dbReference type="STRING" id="84029.CROST_31090"/>
<proteinExistence type="predicted"/>
<dbReference type="InterPro" id="IPR011989">
    <property type="entry name" value="ARM-like"/>
</dbReference>
<name>A0A1S8L224_9CLOT</name>
<sequence length="221" mass="26065">MEKYFNKLDEIEEKEEFNEYDFEILRYFSRNPDSEIRCRVAEVLAYQNIKASEEILLMLLEDKDELVRTNACESICSSTSKEVVEFLKHKVVEDKSYLVRGYAAMAISEIAVKIGYDIKEFLIKALENEKVKWVKINFYRALYVIGEEEYLKLLMKDLDDEYYGIRCAVVNILSELASKENFEIIIETLKNRLKVEDNISVRAEIEEFIALERAVKNHIRN</sequence>
<gene>
    <name evidence="1" type="ORF">CROST_010930</name>
</gene>
<keyword evidence="2" id="KW-1185">Reference proteome</keyword>